<accession>E9HUI4</accession>
<feature type="region of interest" description="Disordered" evidence="1">
    <location>
        <begin position="59"/>
        <end position="94"/>
    </location>
</feature>
<dbReference type="AlphaFoldDB" id="E9HUI4"/>
<evidence type="ECO:0000313" key="3">
    <source>
        <dbReference type="Proteomes" id="UP000000305"/>
    </source>
</evidence>
<protein>
    <submittedName>
        <fullName evidence="2">Uncharacterized protein</fullName>
    </submittedName>
</protein>
<proteinExistence type="predicted"/>
<evidence type="ECO:0000313" key="2">
    <source>
        <dbReference type="EMBL" id="EFX64584.1"/>
    </source>
</evidence>
<evidence type="ECO:0000256" key="1">
    <source>
        <dbReference type="SAM" id="MobiDB-lite"/>
    </source>
</evidence>
<reference evidence="2 3" key="1">
    <citation type="journal article" date="2011" name="Science">
        <title>The ecoresponsive genome of Daphnia pulex.</title>
        <authorList>
            <person name="Colbourne J.K."/>
            <person name="Pfrender M.E."/>
            <person name="Gilbert D."/>
            <person name="Thomas W.K."/>
            <person name="Tucker A."/>
            <person name="Oakley T.H."/>
            <person name="Tokishita S."/>
            <person name="Aerts A."/>
            <person name="Arnold G.J."/>
            <person name="Basu M.K."/>
            <person name="Bauer D.J."/>
            <person name="Caceres C.E."/>
            <person name="Carmel L."/>
            <person name="Casola C."/>
            <person name="Choi J.H."/>
            <person name="Detter J.C."/>
            <person name="Dong Q."/>
            <person name="Dusheyko S."/>
            <person name="Eads B.D."/>
            <person name="Frohlich T."/>
            <person name="Geiler-Samerotte K.A."/>
            <person name="Gerlach D."/>
            <person name="Hatcher P."/>
            <person name="Jogdeo S."/>
            <person name="Krijgsveld J."/>
            <person name="Kriventseva E.V."/>
            <person name="Kultz D."/>
            <person name="Laforsch C."/>
            <person name="Lindquist E."/>
            <person name="Lopez J."/>
            <person name="Manak J.R."/>
            <person name="Muller J."/>
            <person name="Pangilinan J."/>
            <person name="Patwardhan R.P."/>
            <person name="Pitluck S."/>
            <person name="Pritham E.J."/>
            <person name="Rechtsteiner A."/>
            <person name="Rho M."/>
            <person name="Rogozin I.B."/>
            <person name="Sakarya O."/>
            <person name="Salamov A."/>
            <person name="Schaack S."/>
            <person name="Shapiro H."/>
            <person name="Shiga Y."/>
            <person name="Skalitzky C."/>
            <person name="Smith Z."/>
            <person name="Souvorov A."/>
            <person name="Sung W."/>
            <person name="Tang Z."/>
            <person name="Tsuchiya D."/>
            <person name="Tu H."/>
            <person name="Vos H."/>
            <person name="Wang M."/>
            <person name="Wolf Y.I."/>
            <person name="Yamagata H."/>
            <person name="Yamada T."/>
            <person name="Ye Y."/>
            <person name="Shaw J.R."/>
            <person name="Andrews J."/>
            <person name="Crease T.J."/>
            <person name="Tang H."/>
            <person name="Lucas S.M."/>
            <person name="Robertson H.M."/>
            <person name="Bork P."/>
            <person name="Koonin E.V."/>
            <person name="Zdobnov E.M."/>
            <person name="Grigoriev I.V."/>
            <person name="Lynch M."/>
            <person name="Boore J.L."/>
        </authorList>
    </citation>
    <scope>NUCLEOTIDE SEQUENCE [LARGE SCALE GENOMIC DNA]</scope>
</reference>
<dbReference type="EMBL" id="GL732811">
    <property type="protein sequence ID" value="EFX64584.1"/>
    <property type="molecule type" value="Genomic_DNA"/>
</dbReference>
<sequence>MPPKKIWKRIPPCKAHRILEDMFKKGLISPDALPHKTFELDREFMEFSLPVFRVEANQSGASGVSGSSADVSGSTTKRSRPSDPENVSEEEDMDANVVSKNQPVLMSVYKDPDTEEEKLCVLVTMPGGVSHVKFEVVGTGPGSNVAKVTYDWPPISFDIPAIFKEEIDAKQIPSCHPLILSLKNDLQFHRDSIDSTPRGEIELTLPISVQTATSSIEHKGVTSNDGTMVLVAHLMAYQNSYTNHSLLYIGSRKVAPVGPLGGWETGGKVSKMCFNFQHGGDAKPFGFLDRVGYARTSNTGPWVQFPKSGNFLVGVHWCVSPCCSTDFQEGNRLVLLQRRQQLLEMHRE</sequence>
<dbReference type="OrthoDB" id="6373205at2759"/>
<gene>
    <name evidence="2" type="ORF">DAPPUDRAFT_266123</name>
</gene>
<dbReference type="HOGENOM" id="CLU_068540_0_0_1"/>
<dbReference type="PhylomeDB" id="E9HUI4"/>
<keyword evidence="3" id="KW-1185">Reference proteome</keyword>
<dbReference type="KEGG" id="dpx:DAPPUDRAFT_266123"/>
<dbReference type="InParanoid" id="E9HUI4"/>
<name>E9HUI4_DAPPU</name>
<feature type="compositionally biased region" description="Low complexity" evidence="1">
    <location>
        <begin position="59"/>
        <end position="74"/>
    </location>
</feature>
<organism evidence="2 3">
    <name type="scientific">Daphnia pulex</name>
    <name type="common">Water flea</name>
    <dbReference type="NCBI Taxonomy" id="6669"/>
    <lineage>
        <taxon>Eukaryota</taxon>
        <taxon>Metazoa</taxon>
        <taxon>Ecdysozoa</taxon>
        <taxon>Arthropoda</taxon>
        <taxon>Crustacea</taxon>
        <taxon>Branchiopoda</taxon>
        <taxon>Diplostraca</taxon>
        <taxon>Cladocera</taxon>
        <taxon>Anomopoda</taxon>
        <taxon>Daphniidae</taxon>
        <taxon>Daphnia</taxon>
    </lineage>
</organism>
<dbReference type="Proteomes" id="UP000000305">
    <property type="component" value="Unassembled WGS sequence"/>
</dbReference>